<evidence type="ECO:0000313" key="3">
    <source>
        <dbReference type="EMBL" id="SFE32113.1"/>
    </source>
</evidence>
<keyword evidence="1" id="KW-0812">Transmembrane</keyword>
<dbReference type="eggNOG" id="ENOG5032P4S">
    <property type="taxonomic scope" value="Bacteria"/>
</dbReference>
<feature type="domain" description="CAAX prenyl protease 2/Lysostaphin resistance protein A-like" evidence="2">
    <location>
        <begin position="103"/>
        <end position="192"/>
    </location>
</feature>
<evidence type="ECO:0000259" key="2">
    <source>
        <dbReference type="Pfam" id="PF02517"/>
    </source>
</evidence>
<protein>
    <recommendedName>
        <fullName evidence="2">CAAX prenyl protease 2/Lysostaphin resistance protein A-like domain-containing protein</fullName>
    </recommendedName>
</protein>
<feature type="transmembrane region" description="Helical" evidence="1">
    <location>
        <begin position="183"/>
        <end position="202"/>
    </location>
</feature>
<keyword evidence="1" id="KW-1133">Transmembrane helix</keyword>
<dbReference type="AlphaFoldDB" id="A0A1I1ZNH4"/>
<organism evidence="3 4">
    <name type="scientific">Thermophagus xiamenensis</name>
    <dbReference type="NCBI Taxonomy" id="385682"/>
    <lineage>
        <taxon>Bacteria</taxon>
        <taxon>Pseudomonadati</taxon>
        <taxon>Bacteroidota</taxon>
        <taxon>Bacteroidia</taxon>
        <taxon>Marinilabiliales</taxon>
        <taxon>Marinilabiliaceae</taxon>
        <taxon>Thermophagus</taxon>
    </lineage>
</organism>
<dbReference type="InParanoid" id="A0A1I1ZNH4"/>
<keyword evidence="4" id="KW-1185">Reference proteome</keyword>
<keyword evidence="1" id="KW-0472">Membrane</keyword>
<name>A0A1I1ZNH4_9BACT</name>
<dbReference type="Pfam" id="PF02517">
    <property type="entry name" value="Rce1-like"/>
    <property type="match status" value="1"/>
</dbReference>
<gene>
    <name evidence="3" type="ORF">SAMN05444380_109130</name>
</gene>
<proteinExistence type="predicted"/>
<dbReference type="Proteomes" id="UP000181976">
    <property type="component" value="Unassembled WGS sequence"/>
</dbReference>
<dbReference type="InterPro" id="IPR003675">
    <property type="entry name" value="Rce1/LyrA-like_dom"/>
</dbReference>
<dbReference type="GO" id="GO:0080120">
    <property type="term" value="P:CAAX-box protein maturation"/>
    <property type="evidence" value="ECO:0007669"/>
    <property type="project" value="UniProtKB-ARBA"/>
</dbReference>
<feature type="transmembrane region" description="Helical" evidence="1">
    <location>
        <begin position="112"/>
        <end position="131"/>
    </location>
</feature>
<evidence type="ECO:0000256" key="1">
    <source>
        <dbReference type="SAM" id="Phobius"/>
    </source>
</evidence>
<accession>A0A1I1ZNH4</accession>
<evidence type="ECO:0000313" key="4">
    <source>
        <dbReference type="Proteomes" id="UP000181976"/>
    </source>
</evidence>
<reference evidence="3 4" key="1">
    <citation type="submission" date="2016-10" db="EMBL/GenBank/DDBJ databases">
        <authorList>
            <person name="de Groot N.N."/>
        </authorList>
    </citation>
    <scope>NUCLEOTIDE SEQUENCE [LARGE SCALE GENOMIC DNA]</scope>
    <source>
        <strain evidence="3 4">DSM 19012</strain>
    </source>
</reference>
<dbReference type="EMBL" id="FONA01000009">
    <property type="protein sequence ID" value="SFE32113.1"/>
    <property type="molecule type" value="Genomic_DNA"/>
</dbReference>
<sequence length="214" mass="25603">MQIHTISDRGRWFEIYAVVITGIAKYILVDWLEFRLFYISGAIMFWVWYILSRYHTNRQILINWGFRREGFLETFKFCIPFVIFALIIIGFYELGVGDGFLEWSLLPILGLYPIWGLIQQFLMIGIIAGNLKEIQSLKFKEKHLVLIVSLLFSLAHFPDYRLMGFTFMMELFFISAYFRWKNLWALGVLHGWLGGMFLYLVLHRNLWQELWVVF</sequence>
<dbReference type="GO" id="GO:0004175">
    <property type="term" value="F:endopeptidase activity"/>
    <property type="evidence" value="ECO:0007669"/>
    <property type="project" value="UniProtKB-ARBA"/>
</dbReference>
<feature type="transmembrane region" description="Helical" evidence="1">
    <location>
        <begin position="34"/>
        <end position="51"/>
    </location>
</feature>
<feature type="transmembrane region" description="Helical" evidence="1">
    <location>
        <begin position="71"/>
        <end position="92"/>
    </location>
</feature>
<feature type="transmembrane region" description="Helical" evidence="1">
    <location>
        <begin position="12"/>
        <end position="28"/>
    </location>
</feature>
<feature type="transmembrane region" description="Helical" evidence="1">
    <location>
        <begin position="143"/>
        <end position="163"/>
    </location>
</feature>